<evidence type="ECO:0000313" key="5">
    <source>
        <dbReference type="Proteomes" id="UP000198901"/>
    </source>
</evidence>
<dbReference type="RefSeq" id="WP_093207353.1">
    <property type="nucleotide sequence ID" value="NZ_FNGS01000008.1"/>
</dbReference>
<accession>A0A1G9VF86</accession>
<dbReference type="PANTHER" id="PTHR30273">
    <property type="entry name" value="PERIPLASMIC SIGNAL SENSOR AND SIGMA FACTOR ACTIVATOR FECR-RELATED"/>
    <property type="match status" value="1"/>
</dbReference>
<evidence type="ECO:0000259" key="3">
    <source>
        <dbReference type="Pfam" id="PF16344"/>
    </source>
</evidence>
<dbReference type="STRING" id="563176.SAMN04488090_4084"/>
<keyword evidence="1" id="KW-1133">Transmembrane helix</keyword>
<reference evidence="4 5" key="1">
    <citation type="submission" date="2016-10" db="EMBL/GenBank/DDBJ databases">
        <authorList>
            <person name="de Groot N.N."/>
        </authorList>
    </citation>
    <scope>NUCLEOTIDE SEQUENCE [LARGE SCALE GENOMIC DNA]</scope>
    <source>
        <strain evidence="4 5">DSM 21668</strain>
    </source>
</reference>
<gene>
    <name evidence="4" type="ORF">SAMN04488090_4084</name>
</gene>
<organism evidence="4 5">
    <name type="scientific">Siphonobacter aquaeclarae</name>
    <dbReference type="NCBI Taxonomy" id="563176"/>
    <lineage>
        <taxon>Bacteria</taxon>
        <taxon>Pseudomonadati</taxon>
        <taxon>Bacteroidota</taxon>
        <taxon>Cytophagia</taxon>
        <taxon>Cytophagales</taxon>
        <taxon>Cytophagaceae</taxon>
        <taxon>Siphonobacter</taxon>
    </lineage>
</organism>
<keyword evidence="1" id="KW-0812">Transmembrane</keyword>
<dbReference type="Pfam" id="PF04773">
    <property type="entry name" value="FecR"/>
    <property type="match status" value="1"/>
</dbReference>
<evidence type="ECO:0000256" key="1">
    <source>
        <dbReference type="SAM" id="Phobius"/>
    </source>
</evidence>
<dbReference type="Pfam" id="PF16344">
    <property type="entry name" value="FecR_C"/>
    <property type="match status" value="1"/>
</dbReference>
<feature type="domain" description="Protein FecR C-terminal" evidence="3">
    <location>
        <begin position="295"/>
        <end position="363"/>
    </location>
</feature>
<feature type="transmembrane region" description="Helical" evidence="1">
    <location>
        <begin position="100"/>
        <end position="119"/>
    </location>
</feature>
<dbReference type="InterPro" id="IPR006860">
    <property type="entry name" value="FecR"/>
</dbReference>
<dbReference type="PANTHER" id="PTHR30273:SF2">
    <property type="entry name" value="PROTEIN FECR"/>
    <property type="match status" value="1"/>
</dbReference>
<dbReference type="InterPro" id="IPR032508">
    <property type="entry name" value="FecR_C"/>
</dbReference>
<dbReference type="OrthoDB" id="645173at2"/>
<dbReference type="InterPro" id="IPR012373">
    <property type="entry name" value="Ferrdict_sens_TM"/>
</dbReference>
<dbReference type="EMBL" id="FNGS01000008">
    <property type="protein sequence ID" value="SDM70741.1"/>
    <property type="molecule type" value="Genomic_DNA"/>
</dbReference>
<dbReference type="PIRSF" id="PIRSF018266">
    <property type="entry name" value="FecR"/>
    <property type="match status" value="1"/>
</dbReference>
<evidence type="ECO:0000259" key="2">
    <source>
        <dbReference type="Pfam" id="PF04773"/>
    </source>
</evidence>
<sequence>MSYQNFSREDFVADSYFRKWVKQPDTATREFWSQFLTDYPEQTETIRQAAELVLQLSEIAVEKAPVVTDEEQQTTWEAIQRRAYPDVYGVRVLPLYRRRWVWGTAVAVIFAIGWTWWWFAVYKSPERVYQNLVSQVNMPLKEWINNSQHAQTITLQDGSSVILQPGSRLSYPASFAVDKREVYLSGEALFEVAKNPQQPFFVYANELITKVLGTSFQVSAYPKDRNVVVKVLTGRVSVFAQSDSQVKEKASSRELEGVVLSPNQQITYSRENVRLTKSLVNDPAVLSNPTPALQRFVFRNTPVTSVFRTIEKSYGVTMVYDEDILKNCQLTADLTDEPLFRKLEIICKSIEARYQILDAQIVVTGNGCTSTAE</sequence>
<evidence type="ECO:0000313" key="4">
    <source>
        <dbReference type="EMBL" id="SDM70741.1"/>
    </source>
</evidence>
<dbReference type="AlphaFoldDB" id="A0A1G9VF86"/>
<keyword evidence="1" id="KW-0472">Membrane</keyword>
<dbReference type="Gene3D" id="2.60.120.1440">
    <property type="match status" value="1"/>
</dbReference>
<dbReference type="GO" id="GO:0016989">
    <property type="term" value="F:sigma factor antagonist activity"/>
    <property type="evidence" value="ECO:0007669"/>
    <property type="project" value="TreeGrafter"/>
</dbReference>
<feature type="domain" description="FecR protein" evidence="2">
    <location>
        <begin position="149"/>
        <end position="236"/>
    </location>
</feature>
<name>A0A1G9VF86_9BACT</name>
<dbReference type="Gene3D" id="3.55.50.30">
    <property type="match status" value="1"/>
</dbReference>
<keyword evidence="5" id="KW-1185">Reference proteome</keyword>
<protein>
    <submittedName>
        <fullName evidence="4">FecR family protein</fullName>
    </submittedName>
</protein>
<dbReference type="Proteomes" id="UP000198901">
    <property type="component" value="Unassembled WGS sequence"/>
</dbReference>
<proteinExistence type="predicted"/>